<evidence type="ECO:0000313" key="2">
    <source>
        <dbReference type="EMBL" id="MDZ5035419.1"/>
    </source>
</evidence>
<accession>A0AAW9JC85</accession>
<dbReference type="PROSITE" id="PS51257">
    <property type="entry name" value="PROKAR_LIPOPROTEIN"/>
    <property type="match status" value="1"/>
</dbReference>
<sequence>MMRRKLTICFLLIIMSFYLLSACTKKENNREAKIDLFSPKTAVDVAETYLNFVKENNMDMANSLCTDSLLSRNKEITTGTSRIVSYEPDNLIESTGSAYA</sequence>
<evidence type="ECO:0008006" key="4">
    <source>
        <dbReference type="Google" id="ProtNLM"/>
    </source>
</evidence>
<feature type="chain" id="PRO_5043745983" description="Lipoprotein" evidence="1">
    <location>
        <begin position="22"/>
        <end position="100"/>
    </location>
</feature>
<evidence type="ECO:0000313" key="3">
    <source>
        <dbReference type="Proteomes" id="UP001289066"/>
    </source>
</evidence>
<protein>
    <recommendedName>
        <fullName evidence="4">Lipoprotein</fullName>
    </recommendedName>
</protein>
<dbReference type="EMBL" id="WNVG01001623">
    <property type="protein sequence ID" value="MDZ5035419.1"/>
    <property type="molecule type" value="Genomic_DNA"/>
</dbReference>
<reference evidence="2" key="1">
    <citation type="submission" date="2019-11" db="EMBL/GenBank/DDBJ databases">
        <title>Characterization of Clostridium perfringens isolates from swine manure treated agricultural soils.</title>
        <authorList>
            <person name="Wushke S.T."/>
        </authorList>
    </citation>
    <scope>NUCLEOTIDE SEQUENCE</scope>
    <source>
        <strain evidence="2">X15</strain>
    </source>
</reference>
<proteinExistence type="predicted"/>
<feature type="non-terminal residue" evidence="2">
    <location>
        <position position="100"/>
    </location>
</feature>
<feature type="signal peptide" evidence="1">
    <location>
        <begin position="1"/>
        <end position="21"/>
    </location>
</feature>
<gene>
    <name evidence="2" type="ORF">GNF81_22335</name>
</gene>
<organism evidence="2 3">
    <name type="scientific">Clostridium perfringens</name>
    <dbReference type="NCBI Taxonomy" id="1502"/>
    <lineage>
        <taxon>Bacteria</taxon>
        <taxon>Bacillati</taxon>
        <taxon>Bacillota</taxon>
        <taxon>Clostridia</taxon>
        <taxon>Eubacteriales</taxon>
        <taxon>Clostridiaceae</taxon>
        <taxon>Clostridium</taxon>
    </lineage>
</organism>
<keyword evidence="1" id="KW-0732">Signal</keyword>
<evidence type="ECO:0000256" key="1">
    <source>
        <dbReference type="SAM" id="SignalP"/>
    </source>
</evidence>
<comment type="caution">
    <text evidence="2">The sequence shown here is derived from an EMBL/GenBank/DDBJ whole genome shotgun (WGS) entry which is preliminary data.</text>
</comment>
<dbReference type="AlphaFoldDB" id="A0AAW9JC85"/>
<name>A0AAW9JC85_CLOPF</name>
<dbReference type="Proteomes" id="UP001289066">
    <property type="component" value="Unassembled WGS sequence"/>
</dbReference>